<dbReference type="AlphaFoldDB" id="A0AAV4CF85"/>
<evidence type="ECO:0000313" key="1">
    <source>
        <dbReference type="EMBL" id="GFO29638.1"/>
    </source>
</evidence>
<reference evidence="1 2" key="1">
    <citation type="journal article" date="2021" name="Elife">
        <title>Chloroplast acquisition without the gene transfer in kleptoplastic sea slugs, Plakobranchus ocellatus.</title>
        <authorList>
            <person name="Maeda T."/>
            <person name="Takahashi S."/>
            <person name="Yoshida T."/>
            <person name="Shimamura S."/>
            <person name="Takaki Y."/>
            <person name="Nagai Y."/>
            <person name="Toyoda A."/>
            <person name="Suzuki Y."/>
            <person name="Arimoto A."/>
            <person name="Ishii H."/>
            <person name="Satoh N."/>
            <person name="Nishiyama T."/>
            <person name="Hasebe M."/>
            <person name="Maruyama T."/>
            <person name="Minagawa J."/>
            <person name="Obokata J."/>
            <person name="Shigenobu S."/>
        </authorList>
    </citation>
    <scope>NUCLEOTIDE SEQUENCE [LARGE SCALE GENOMIC DNA]</scope>
</reference>
<gene>
    <name evidence="1" type="ORF">PoB_005614300</name>
</gene>
<accession>A0AAV4CF85</accession>
<dbReference type="EMBL" id="BLXT01006181">
    <property type="protein sequence ID" value="GFO29638.1"/>
    <property type="molecule type" value="Genomic_DNA"/>
</dbReference>
<keyword evidence="2" id="KW-1185">Reference proteome</keyword>
<name>A0AAV4CF85_9GAST</name>
<evidence type="ECO:0000313" key="2">
    <source>
        <dbReference type="Proteomes" id="UP000735302"/>
    </source>
</evidence>
<organism evidence="1 2">
    <name type="scientific">Plakobranchus ocellatus</name>
    <dbReference type="NCBI Taxonomy" id="259542"/>
    <lineage>
        <taxon>Eukaryota</taxon>
        <taxon>Metazoa</taxon>
        <taxon>Spiralia</taxon>
        <taxon>Lophotrochozoa</taxon>
        <taxon>Mollusca</taxon>
        <taxon>Gastropoda</taxon>
        <taxon>Heterobranchia</taxon>
        <taxon>Euthyneura</taxon>
        <taxon>Panpulmonata</taxon>
        <taxon>Sacoglossa</taxon>
        <taxon>Placobranchoidea</taxon>
        <taxon>Plakobranchidae</taxon>
        <taxon>Plakobranchus</taxon>
    </lineage>
</organism>
<proteinExistence type="predicted"/>
<comment type="caution">
    <text evidence="1">The sequence shown here is derived from an EMBL/GenBank/DDBJ whole genome shotgun (WGS) entry which is preliminary data.</text>
</comment>
<sequence length="83" mass="8662">MNQAHLAGSYVNFSLEPFLSYPLLAASEQPAITHCFCAAFGENTSGNAQAISELTATRQLAATAFGVNTLSLLLETAQSGSHS</sequence>
<dbReference type="Proteomes" id="UP000735302">
    <property type="component" value="Unassembled WGS sequence"/>
</dbReference>
<protein>
    <submittedName>
        <fullName evidence="1">Uncharacterized protein</fullName>
    </submittedName>
</protein>